<dbReference type="AlphaFoldDB" id="A0A085BNB4"/>
<dbReference type="RefSeq" id="WP_034974087.1">
    <property type="nucleotide sequence ID" value="NZ_FOFI01000002.1"/>
</dbReference>
<proteinExistence type="predicted"/>
<keyword evidence="2" id="KW-1185">Reference proteome</keyword>
<dbReference type="EMBL" id="JPLY01000001">
    <property type="protein sequence ID" value="KFC23959.1"/>
    <property type="molecule type" value="Genomic_DNA"/>
</dbReference>
<protein>
    <submittedName>
        <fullName evidence="1">Uncharacterized protein</fullName>
    </submittedName>
</protein>
<gene>
    <name evidence="1" type="ORF">IO89_05230</name>
</gene>
<evidence type="ECO:0000313" key="1">
    <source>
        <dbReference type="EMBL" id="KFC23959.1"/>
    </source>
</evidence>
<dbReference type="Proteomes" id="UP000028623">
    <property type="component" value="Unassembled WGS sequence"/>
</dbReference>
<dbReference type="eggNOG" id="ENOG5032FU3">
    <property type="taxonomic scope" value="Bacteria"/>
</dbReference>
<name>A0A085BNB4_9FLAO</name>
<comment type="caution">
    <text evidence="1">The sequence shown here is derived from an EMBL/GenBank/DDBJ whole genome shotgun (WGS) entry which is preliminary data.</text>
</comment>
<sequence>MFKRFFQKQNSNKISKVDYWKKWELYELFDDLHKSEAIINNIKNNDEAFLNFKNDFIEELYEIEGDNVADFTRIWEWFKSAEEWEWFCGEEGSELRTNIFRITDKWKRNQDFINGTKVSLNAEVSVVIEKKSDDDNYGQIRWDTDKENDTEDWRGLFGSFLSSGGEIISQDYQFRFINDDGTMKKSSN</sequence>
<accession>A0A085BNB4</accession>
<reference evidence="1 2" key="1">
    <citation type="submission" date="2014-07" db="EMBL/GenBank/DDBJ databases">
        <title>Epilithonimonas lactis LMG 22401 Genome.</title>
        <authorList>
            <person name="Pipes S.E."/>
            <person name="Stropko S.J."/>
        </authorList>
    </citation>
    <scope>NUCLEOTIDE SEQUENCE [LARGE SCALE GENOMIC DNA]</scope>
    <source>
        <strain evidence="1 2">LMG 24401</strain>
    </source>
</reference>
<dbReference type="OrthoDB" id="1262835at2"/>
<dbReference type="STRING" id="421072.SAMN04488097_2024"/>
<organism evidence="1 2">
    <name type="scientific">Epilithonimonas lactis</name>
    <dbReference type="NCBI Taxonomy" id="421072"/>
    <lineage>
        <taxon>Bacteria</taxon>
        <taxon>Pseudomonadati</taxon>
        <taxon>Bacteroidota</taxon>
        <taxon>Flavobacteriia</taxon>
        <taxon>Flavobacteriales</taxon>
        <taxon>Weeksellaceae</taxon>
        <taxon>Chryseobacterium group</taxon>
        <taxon>Epilithonimonas</taxon>
    </lineage>
</organism>
<evidence type="ECO:0000313" key="2">
    <source>
        <dbReference type="Proteomes" id="UP000028623"/>
    </source>
</evidence>